<dbReference type="Pfam" id="PF00562">
    <property type="entry name" value="RNA_pol_Rpb2_6"/>
    <property type="match status" value="1"/>
</dbReference>
<feature type="domain" description="RNA polymerase Rpb2" evidence="12">
    <location>
        <begin position="426"/>
        <end position="486"/>
    </location>
</feature>
<evidence type="ECO:0000313" key="14">
    <source>
        <dbReference type="EMBL" id="CAE2317724.1"/>
    </source>
</evidence>
<dbReference type="Pfam" id="PF04565">
    <property type="entry name" value="RNA_pol_Rpb2_3"/>
    <property type="match status" value="1"/>
</dbReference>
<dbReference type="GO" id="GO:0032549">
    <property type="term" value="F:ribonucleoside binding"/>
    <property type="evidence" value="ECO:0007669"/>
    <property type="project" value="InterPro"/>
</dbReference>
<dbReference type="GO" id="GO:0006351">
    <property type="term" value="P:DNA-templated transcription"/>
    <property type="evidence" value="ECO:0007669"/>
    <property type="project" value="InterPro"/>
</dbReference>
<dbReference type="EC" id="2.7.7.6" evidence="7"/>
<dbReference type="EMBL" id="AF083031">
    <property type="protein sequence ID" value="AAK39710.1"/>
    <property type="molecule type" value="Genomic_DNA"/>
</dbReference>
<dbReference type="RefSeq" id="XP_001713401.1">
    <property type="nucleotide sequence ID" value="XM_001713349.1"/>
</dbReference>
<keyword evidence="3 7" id="KW-0808">Transferase</keyword>
<sequence length="1109" mass="128586">MNFNCIKRLQSLLKIHLNSYNQIISQGFYFLRQKYFITKNFKEYNSFKGLTSIDFYLSNPIYQFGTLIHKILPRQSKELKITYQGEFIISINIQNNEKNFNLVYKEGDFPIMIKSLKCNLFGLKPHQLTEIDEEEFENGGYFITNGTEKLIRLIIVPRRNYIFTSSKISNTLRGKNFSSFACSIRCVNRYGLSRTFHLHYLTNGSILCRFIIRNQEFFFPVVIILKAIKDVSDTEIFKDITNNLHDNNMFKEVAIKLISDSYNYIKSNFRDNYLEYIGKLFKIFEKKIHLNNLETGKNLIENNLFIHVENDMNQKYLLLIYMIQKLIKSRMGLNLGENPDSIEFQEILLSGNLIGSILEKKLSANFDLIKIDEFMNIENSPIRKTKLIMKVFSNFSVGIRYLISSGNVPLIVNFEIPQTSGFNISIERNNYSRFLSFFRSIHRGKYFTTLKTTSGRKLMPSNWGYLCPIHTPDGSLCGILNHLTISSITSVVNPIERINFLKYFKKHKTIFDRLSFKNRTSIILLDGKIIGFSTEIFLKWFTDKIRCEKVSDFGIFSNSIEIVCLKNENILNLFELKIYSSEARLLRPVRWNSFNSNFNKTNSKNESSFTYNFHTIELIGSLEQSYLNIHQSIFTKKGEICLLYTHYEIDNLNIFSIVPGCTPFFDMNQSPRNMYQCQMAKQSIGIPFHNIWRKMDSKIYFLFSVQIPICRNKINQDGLGLDNFINGFNAVVGVLSYSSFDMEDAVVFNKSSIERGLGMSYIYNTSNFDVNLSMIKNLNKNYSTLHYNCLDGICNVGNALKKKDIILLNNKLVNNKLVRETTINYNNDEIASVDCVKILKNYSKIQSKHNVMIRLKSKRKPIEGDKFASRHGQKGILSFKYEVENLPFSETGIIPDILFNPHGFPSRMTIGMVIESLSGKSGALNGNFNDSSPFTSFLNCNKSYIFGEFLRENGFEFYGKEMFYSGFVGLPLQTDVFVGVIHYQRLKHMILDKFQVSNNSARNHLTRQPIKGRKLGGSIRLGEMERDALLGHGCIFLLHEKMQKSSDLHGVFIENTNSDIKDLFFNKYNYNSKFLSTIKSYPRKIFVPYVLRYLICELSVLNLNLNIFL</sequence>
<dbReference type="Gene3D" id="2.40.270.10">
    <property type="entry name" value="DNA-directed RNA polymerase, subunit 2, domain 6"/>
    <property type="match status" value="1"/>
</dbReference>
<dbReference type="Pfam" id="PF04563">
    <property type="entry name" value="RNA_pol_Rpb2_1"/>
    <property type="match status" value="1"/>
</dbReference>
<dbReference type="GeneID" id="857183"/>
<keyword evidence="13" id="KW-0542">Nucleomorph</keyword>
<evidence type="ECO:0000256" key="7">
    <source>
        <dbReference type="RuleBase" id="RU363031"/>
    </source>
</evidence>
<dbReference type="GO" id="GO:0003899">
    <property type="term" value="F:DNA-directed RNA polymerase activity"/>
    <property type="evidence" value="ECO:0007669"/>
    <property type="project" value="UniProtKB-EC"/>
</dbReference>
<keyword evidence="2 7" id="KW-0240">DNA-directed RNA polymerase</keyword>
<feature type="domain" description="RNA polymerase Rpb2" evidence="10">
    <location>
        <begin position="184"/>
        <end position="346"/>
    </location>
</feature>
<reference evidence="14" key="2">
    <citation type="submission" date="2021-01" db="EMBL/GenBank/DDBJ databases">
        <authorList>
            <person name="Corre E."/>
            <person name="Pelletier E."/>
            <person name="Niang G."/>
            <person name="Scheremetjew M."/>
            <person name="Finn R."/>
            <person name="Kale V."/>
            <person name="Holt S."/>
            <person name="Cochrane G."/>
            <person name="Meng A."/>
            <person name="Brown T."/>
            <person name="Cohen L."/>
        </authorList>
    </citation>
    <scope>NUCLEOTIDE SEQUENCE</scope>
    <source>
        <strain evidence="14">CCMP 2712</strain>
    </source>
</reference>
<dbReference type="Pfam" id="PF04560">
    <property type="entry name" value="RNA_pol_Rpb2_7"/>
    <property type="match status" value="1"/>
</dbReference>
<dbReference type="InterPro" id="IPR037033">
    <property type="entry name" value="DNA-dir_RNAP_su2_hyb_sf"/>
</dbReference>
<dbReference type="GO" id="GO:0003677">
    <property type="term" value="F:DNA binding"/>
    <property type="evidence" value="ECO:0007669"/>
    <property type="project" value="InterPro"/>
</dbReference>
<dbReference type="EMBL" id="HBKN01032461">
    <property type="protein sequence ID" value="CAE2317724.1"/>
    <property type="molecule type" value="Transcribed_RNA"/>
</dbReference>
<evidence type="ECO:0000313" key="13">
    <source>
        <dbReference type="EMBL" id="AAK39710.1"/>
    </source>
</evidence>
<dbReference type="CDD" id="cd00653">
    <property type="entry name" value="RNA_pol_B_RPB2"/>
    <property type="match status" value="1"/>
</dbReference>
<dbReference type="Gene3D" id="3.90.1100.10">
    <property type="match status" value="1"/>
</dbReference>
<comment type="catalytic activity">
    <reaction evidence="7">
        <text>RNA(n) + a ribonucleoside 5'-triphosphate = RNA(n+1) + diphosphate</text>
        <dbReference type="Rhea" id="RHEA:21248"/>
        <dbReference type="Rhea" id="RHEA-COMP:14527"/>
        <dbReference type="Rhea" id="RHEA-COMP:17342"/>
        <dbReference type="ChEBI" id="CHEBI:33019"/>
        <dbReference type="ChEBI" id="CHEBI:61557"/>
        <dbReference type="ChEBI" id="CHEBI:140395"/>
        <dbReference type="EC" id="2.7.7.6"/>
    </reaction>
</comment>
<evidence type="ECO:0000259" key="9">
    <source>
        <dbReference type="Pfam" id="PF04560"/>
    </source>
</evidence>
<gene>
    <name evidence="13" type="primary">rpa2</name>
    <name evidence="14" type="ORF">GTHE00462_LOCUS25294</name>
</gene>
<dbReference type="PIR" id="B90127">
    <property type="entry name" value="B90127"/>
</dbReference>
<dbReference type="Gene3D" id="3.90.1110.10">
    <property type="entry name" value="RNA polymerase Rpb2, domain 2"/>
    <property type="match status" value="1"/>
</dbReference>
<feature type="domain" description="DNA-directed RNA polymerase subunit 2 hybrid-binding" evidence="8">
    <location>
        <begin position="661"/>
        <end position="1014"/>
    </location>
</feature>
<dbReference type="PROSITE" id="PS01166">
    <property type="entry name" value="RNA_POL_BETA"/>
    <property type="match status" value="1"/>
</dbReference>
<dbReference type="InterPro" id="IPR007642">
    <property type="entry name" value="RNA_pol_Rpb2_2"/>
</dbReference>
<dbReference type="InterPro" id="IPR014724">
    <property type="entry name" value="RNA_pol_RPB2_OB-fold"/>
</dbReference>
<evidence type="ECO:0000259" key="8">
    <source>
        <dbReference type="Pfam" id="PF00562"/>
    </source>
</evidence>
<dbReference type="InterPro" id="IPR037034">
    <property type="entry name" value="RNA_pol_Rpb2_2_sf"/>
</dbReference>
<dbReference type="InterPro" id="IPR007120">
    <property type="entry name" value="DNA-dir_RNAP_su2_dom"/>
</dbReference>
<dbReference type="PANTHER" id="PTHR20856">
    <property type="entry name" value="DNA-DIRECTED RNA POLYMERASE I SUBUNIT 2"/>
    <property type="match status" value="1"/>
</dbReference>
<dbReference type="Pfam" id="PF04561">
    <property type="entry name" value="RNA_pol_Rpb2_2"/>
    <property type="match status" value="1"/>
</dbReference>
<evidence type="ECO:0000256" key="4">
    <source>
        <dbReference type="ARBA" id="ARBA00022695"/>
    </source>
</evidence>
<dbReference type="GO" id="GO:0000428">
    <property type="term" value="C:DNA-directed RNA polymerase complex"/>
    <property type="evidence" value="ECO:0007669"/>
    <property type="project" value="UniProtKB-KW"/>
</dbReference>
<evidence type="ECO:0000259" key="11">
    <source>
        <dbReference type="Pfam" id="PF04563"/>
    </source>
</evidence>
<proteinExistence type="inferred from homology"/>
<dbReference type="InterPro" id="IPR007121">
    <property type="entry name" value="RNA_pol_bsu_CS"/>
</dbReference>
<evidence type="ECO:0000259" key="12">
    <source>
        <dbReference type="Pfam" id="PF04565"/>
    </source>
</evidence>
<dbReference type="Proteomes" id="UP000242167">
    <property type="component" value="Nucleomorph 3"/>
</dbReference>
<evidence type="ECO:0000256" key="2">
    <source>
        <dbReference type="ARBA" id="ARBA00022478"/>
    </source>
</evidence>
<evidence type="ECO:0000313" key="15">
    <source>
        <dbReference type="Proteomes" id="UP000242167"/>
    </source>
</evidence>
<feature type="domain" description="RNA polymerase Rpb2" evidence="9">
    <location>
        <begin position="1017"/>
        <end position="1108"/>
    </location>
</feature>
<dbReference type="SUPFAM" id="SSF64484">
    <property type="entry name" value="beta and beta-prime subunits of DNA dependent RNA-polymerase"/>
    <property type="match status" value="1"/>
</dbReference>
<dbReference type="Gene3D" id="3.90.1800.10">
    <property type="entry name" value="RNA polymerase alpha subunit dimerisation domain"/>
    <property type="match status" value="1"/>
</dbReference>
<geneLocation type="nucleomorph" evidence="13"/>
<keyword evidence="5 7" id="KW-0804">Transcription</keyword>
<accession>Q98S72</accession>
<comment type="function">
    <text evidence="7">DNA-dependent RNA polymerase catalyzes the transcription of DNA into RNA using the four ribonucleoside triphosphates as substrates.</text>
</comment>
<evidence type="ECO:0000256" key="6">
    <source>
        <dbReference type="RuleBase" id="RU000434"/>
    </source>
</evidence>
<evidence type="ECO:0000256" key="3">
    <source>
        <dbReference type="ARBA" id="ARBA00022679"/>
    </source>
</evidence>
<dbReference type="InterPro" id="IPR007644">
    <property type="entry name" value="RNA_pol_bsu_protrusion"/>
</dbReference>
<dbReference type="Gene3D" id="2.40.50.150">
    <property type="match status" value="1"/>
</dbReference>
<name>Q98S72_GUITH</name>
<comment type="similarity">
    <text evidence="1 6">Belongs to the RNA polymerase beta chain family.</text>
</comment>
<keyword evidence="4 7" id="KW-0548">Nucleotidyltransferase</keyword>
<dbReference type="InterPro" id="IPR015712">
    <property type="entry name" value="DNA-dir_RNA_pol_su2"/>
</dbReference>
<dbReference type="InterPro" id="IPR007641">
    <property type="entry name" value="RNA_pol_Rpb2_7"/>
</dbReference>
<reference evidence="13 15" key="1">
    <citation type="journal article" date="2001" name="Nature">
        <title>The highly reduced genome of an enslaved algal nucleus.</title>
        <authorList>
            <person name="Douglas S."/>
            <person name="Zauner S."/>
            <person name="Fraunholz M."/>
            <person name="Beaton M."/>
            <person name="Penny S."/>
            <person name="Deng L."/>
            <person name="Wu X."/>
            <person name="Reith M."/>
            <person name="Cavalier-Smith T."/>
            <person name="Maier U."/>
        </authorList>
    </citation>
    <scope>NUCLEOTIDE SEQUENCE [LARGE SCALE GENOMIC DNA]</scope>
</reference>
<evidence type="ECO:0000256" key="5">
    <source>
        <dbReference type="ARBA" id="ARBA00023163"/>
    </source>
</evidence>
<protein>
    <recommendedName>
        <fullName evidence="7">DNA-directed RNA polymerase subunit beta</fullName>
        <ecNumber evidence="7">2.7.7.6</ecNumber>
    </recommendedName>
</protein>
<organism evidence="13 15">
    <name type="scientific">Guillardia theta</name>
    <name type="common">Cryptophyte</name>
    <name type="synonym">Cryptomonas phi</name>
    <dbReference type="NCBI Taxonomy" id="55529"/>
    <lineage>
        <taxon>Eukaryota</taxon>
        <taxon>Cryptophyceae</taxon>
        <taxon>Pyrenomonadales</taxon>
        <taxon>Geminigeraceae</taxon>
        <taxon>Guillardia</taxon>
    </lineage>
</organism>
<feature type="domain" description="RNA polymerase beta subunit protrusion" evidence="11">
    <location>
        <begin position="12"/>
        <end position="364"/>
    </location>
</feature>
<evidence type="ECO:0000259" key="10">
    <source>
        <dbReference type="Pfam" id="PF04561"/>
    </source>
</evidence>
<dbReference type="AlphaFoldDB" id="Q98S72"/>
<evidence type="ECO:0000256" key="1">
    <source>
        <dbReference type="ARBA" id="ARBA00006835"/>
    </source>
</evidence>
<dbReference type="InterPro" id="IPR007645">
    <property type="entry name" value="RNA_pol_Rpb2_3"/>
</dbReference>